<dbReference type="Proteomes" id="UP000004319">
    <property type="component" value="Unassembled WGS sequence"/>
</dbReference>
<accession>F7VEY3</accession>
<dbReference type="AlphaFoldDB" id="F7VEY3"/>
<dbReference type="EMBL" id="BABS01000056">
    <property type="protein sequence ID" value="GAA08928.1"/>
    <property type="molecule type" value="Genomic_DNA"/>
</dbReference>
<protein>
    <submittedName>
        <fullName evidence="1">Uncharacterized protein</fullName>
    </submittedName>
</protein>
<gene>
    <name evidence="1" type="ORF">ATPR_1932</name>
</gene>
<proteinExistence type="predicted"/>
<dbReference type="GeneID" id="77100425"/>
<dbReference type="RefSeq" id="WP_006558951.1">
    <property type="nucleotide sequence ID" value="NZ_BABS01000056.1"/>
</dbReference>
<comment type="caution">
    <text evidence="1">The sequence shown here is derived from an EMBL/GenBank/DDBJ whole genome shotgun (WGS) entry which is preliminary data.</text>
</comment>
<evidence type="ECO:0000313" key="2">
    <source>
        <dbReference type="Proteomes" id="UP000004319"/>
    </source>
</evidence>
<organism evidence="1 2">
    <name type="scientific">Acetobacter tropicalis NBRC 101654</name>
    <dbReference type="NCBI Taxonomy" id="749388"/>
    <lineage>
        <taxon>Bacteria</taxon>
        <taxon>Pseudomonadati</taxon>
        <taxon>Pseudomonadota</taxon>
        <taxon>Alphaproteobacteria</taxon>
        <taxon>Acetobacterales</taxon>
        <taxon>Acetobacteraceae</taxon>
        <taxon>Acetobacter</taxon>
    </lineage>
</organism>
<name>F7VEY3_9PROT</name>
<evidence type="ECO:0000313" key="1">
    <source>
        <dbReference type="EMBL" id="GAA08928.1"/>
    </source>
</evidence>
<sequence length="43" mass="4758">MVLSSGLATLRDLKTVYDSEDLYTLLEVASVTNWNTAQARNTP</sequence>
<reference evidence="1 2" key="1">
    <citation type="journal article" date="2011" name="Biochem. Biophys. Res. Commun.">
        <title>Increased number of Arginine-based salt bridges contributes to the thermotolerance of thermotolerant acetic acid bacteria, Acetobacter tropicalis SKU1100.</title>
        <authorList>
            <person name="Matsutani M."/>
            <person name="Hirakawa H."/>
            <person name="Nishikura M."/>
            <person name="Soemphol W."/>
            <person name="Ali I.A.I."/>
            <person name="Yakushi T."/>
            <person name="Matsushita K."/>
        </authorList>
    </citation>
    <scope>NUCLEOTIDE SEQUENCE [LARGE SCALE GENOMIC DNA]</scope>
    <source>
        <strain evidence="1 2">NBRC 101654</strain>
    </source>
</reference>